<name>A0AAQ3WG18_PASNO</name>
<dbReference type="InterPro" id="IPR050560">
    <property type="entry name" value="MYB_TF"/>
</dbReference>
<proteinExistence type="predicted"/>
<evidence type="ECO:0000259" key="3">
    <source>
        <dbReference type="PROSITE" id="PS51294"/>
    </source>
</evidence>
<dbReference type="GO" id="GO:0000981">
    <property type="term" value="F:DNA-binding transcription factor activity, RNA polymerase II-specific"/>
    <property type="evidence" value="ECO:0007669"/>
    <property type="project" value="TreeGrafter"/>
</dbReference>
<dbReference type="InterPro" id="IPR009057">
    <property type="entry name" value="Homeodomain-like_sf"/>
</dbReference>
<dbReference type="CDD" id="cd00167">
    <property type="entry name" value="SANT"/>
    <property type="match status" value="2"/>
</dbReference>
<evidence type="ECO:0000313" key="5">
    <source>
        <dbReference type="Proteomes" id="UP001341281"/>
    </source>
</evidence>
<evidence type="ECO:0000256" key="1">
    <source>
        <dbReference type="ARBA" id="ARBA00023125"/>
    </source>
</evidence>
<dbReference type="InterPro" id="IPR001005">
    <property type="entry name" value="SANT/Myb"/>
</dbReference>
<dbReference type="PROSITE" id="PS50090">
    <property type="entry name" value="MYB_LIKE"/>
    <property type="match status" value="2"/>
</dbReference>
<keyword evidence="5" id="KW-1185">Reference proteome</keyword>
<dbReference type="EMBL" id="CP144746">
    <property type="protein sequence ID" value="WVZ59908.1"/>
    <property type="molecule type" value="Genomic_DNA"/>
</dbReference>
<dbReference type="SMART" id="SM00717">
    <property type="entry name" value="SANT"/>
    <property type="match status" value="2"/>
</dbReference>
<organism evidence="4 5">
    <name type="scientific">Paspalum notatum var. saurae</name>
    <dbReference type="NCBI Taxonomy" id="547442"/>
    <lineage>
        <taxon>Eukaryota</taxon>
        <taxon>Viridiplantae</taxon>
        <taxon>Streptophyta</taxon>
        <taxon>Embryophyta</taxon>
        <taxon>Tracheophyta</taxon>
        <taxon>Spermatophyta</taxon>
        <taxon>Magnoliopsida</taxon>
        <taxon>Liliopsida</taxon>
        <taxon>Poales</taxon>
        <taxon>Poaceae</taxon>
        <taxon>PACMAD clade</taxon>
        <taxon>Panicoideae</taxon>
        <taxon>Andropogonodae</taxon>
        <taxon>Paspaleae</taxon>
        <taxon>Paspalinae</taxon>
        <taxon>Paspalum</taxon>
    </lineage>
</organism>
<protein>
    <submittedName>
        <fullName evidence="4">Uncharacterized protein</fullName>
    </submittedName>
</protein>
<evidence type="ECO:0000313" key="4">
    <source>
        <dbReference type="EMBL" id="WVZ59908.1"/>
    </source>
</evidence>
<feature type="domain" description="Myb-like" evidence="2">
    <location>
        <begin position="19"/>
        <end position="54"/>
    </location>
</feature>
<dbReference type="InterPro" id="IPR017930">
    <property type="entry name" value="Myb_dom"/>
</dbReference>
<dbReference type="AlphaFoldDB" id="A0AAQ3WG18"/>
<sequence length="355" mass="38602">MMNSCCLLSIRARSPCRTLKEMVKRHGQKKWAVVAQALPGRIGKQCRERYTNHLHPNIKKSLWTEEDDLALIEAHREHGNRWSVIAKALPGRSENAVKNHWNATKRSLKAKRRLKKKKNAEQVPAGEWSVLEKYIRELGPNTKANKRGRATAPMTLLMPDSPPSSYSSLGYGEVVTPAAAAGAFDPITAMGMGLYLNAAAGGGSSSSSSSSVNLGAMMGSNFGSFLQLDLNAYYGGAPTMQLMMAEPQQQMMEMEAMEMEQEQQAAASYANLVTYPFFDNNNLMWQTPMLHAGSANNANAATDDEGGLNYHHYGEAAGGGGGAAPDDDVDVVQMASREFLTPSEHDVTLNLAGFM</sequence>
<evidence type="ECO:0000259" key="2">
    <source>
        <dbReference type="PROSITE" id="PS50090"/>
    </source>
</evidence>
<reference evidence="4 5" key="1">
    <citation type="submission" date="2024-02" db="EMBL/GenBank/DDBJ databases">
        <title>High-quality chromosome-scale genome assembly of Pensacola bahiagrass (Paspalum notatum Flugge var. saurae).</title>
        <authorList>
            <person name="Vega J.M."/>
            <person name="Podio M."/>
            <person name="Orjuela J."/>
            <person name="Siena L.A."/>
            <person name="Pessino S.C."/>
            <person name="Combes M.C."/>
            <person name="Mariac C."/>
            <person name="Albertini E."/>
            <person name="Pupilli F."/>
            <person name="Ortiz J.P.A."/>
            <person name="Leblanc O."/>
        </authorList>
    </citation>
    <scope>NUCLEOTIDE SEQUENCE [LARGE SCALE GENOMIC DNA]</scope>
    <source>
        <strain evidence="4">R1</strain>
        <tissue evidence="4">Leaf</tissue>
    </source>
</reference>
<feature type="domain" description="HTH myb-type" evidence="3">
    <location>
        <begin position="55"/>
        <end position="109"/>
    </location>
</feature>
<gene>
    <name evidence="4" type="ORF">U9M48_009992</name>
</gene>
<dbReference type="PROSITE" id="PS51294">
    <property type="entry name" value="HTH_MYB"/>
    <property type="match status" value="2"/>
</dbReference>
<dbReference type="PANTHER" id="PTHR45614">
    <property type="entry name" value="MYB PROTEIN-RELATED"/>
    <property type="match status" value="1"/>
</dbReference>
<dbReference type="SUPFAM" id="SSF46689">
    <property type="entry name" value="Homeodomain-like"/>
    <property type="match status" value="1"/>
</dbReference>
<dbReference type="GO" id="GO:0005634">
    <property type="term" value="C:nucleus"/>
    <property type="evidence" value="ECO:0007669"/>
    <property type="project" value="TreeGrafter"/>
</dbReference>
<dbReference type="Proteomes" id="UP001341281">
    <property type="component" value="Chromosome 02"/>
</dbReference>
<feature type="domain" description="HTH myb-type" evidence="3">
    <location>
        <begin position="19"/>
        <end position="54"/>
    </location>
</feature>
<dbReference type="GO" id="GO:0000978">
    <property type="term" value="F:RNA polymerase II cis-regulatory region sequence-specific DNA binding"/>
    <property type="evidence" value="ECO:0007669"/>
    <property type="project" value="TreeGrafter"/>
</dbReference>
<dbReference type="PANTHER" id="PTHR45614:SF273">
    <property type="entry name" value="MYB DOMAIN PROTEIN 100-RELATED"/>
    <property type="match status" value="1"/>
</dbReference>
<keyword evidence="1" id="KW-0238">DNA-binding</keyword>
<feature type="domain" description="Myb-like" evidence="2">
    <location>
        <begin position="55"/>
        <end position="105"/>
    </location>
</feature>
<dbReference type="Pfam" id="PF00249">
    <property type="entry name" value="Myb_DNA-binding"/>
    <property type="match status" value="2"/>
</dbReference>
<dbReference type="Gene3D" id="1.10.10.60">
    <property type="entry name" value="Homeodomain-like"/>
    <property type="match status" value="2"/>
</dbReference>
<accession>A0AAQ3WG18</accession>